<protein>
    <submittedName>
        <fullName evidence="9">Spindle pole body component</fullName>
    </submittedName>
</protein>
<dbReference type="InterPro" id="IPR021133">
    <property type="entry name" value="HEAT_type_2"/>
</dbReference>
<dbReference type="InterPro" id="IPR016024">
    <property type="entry name" value="ARM-type_fold"/>
</dbReference>
<feature type="compositionally biased region" description="Polar residues" evidence="7">
    <location>
        <begin position="515"/>
        <end position="537"/>
    </location>
</feature>
<dbReference type="GO" id="GO:0000776">
    <property type="term" value="C:kinetochore"/>
    <property type="evidence" value="ECO:0007669"/>
    <property type="project" value="UniProtKB-ARBA"/>
</dbReference>
<proteinExistence type="inferred from homology"/>
<comment type="similarity">
    <text evidence="5">Belongs to the TOG/XMAP215 family.</text>
</comment>
<dbReference type="Gene3D" id="1.25.10.10">
    <property type="entry name" value="Leucine-rich Repeat Variant"/>
    <property type="match status" value="2"/>
</dbReference>
<dbReference type="InterPro" id="IPR048492">
    <property type="entry name" value="Stu2_CTS"/>
</dbReference>
<dbReference type="GO" id="GO:0061863">
    <property type="term" value="F:microtubule plus end polymerase"/>
    <property type="evidence" value="ECO:0007669"/>
    <property type="project" value="InterPro"/>
</dbReference>
<dbReference type="SMART" id="SM01349">
    <property type="entry name" value="TOG"/>
    <property type="match status" value="2"/>
</dbReference>
<sequence length="815" mass="90555">MADQEDYSRLPVEEKIVHKVWKVRLEGYTALIEQFDNSRDCNDSVFAPFNQRPESLKAIVTDSNVVAQETGILVLCKFLELGGTATNVSRLKAAGIINALCEKGLSSSRAGTKTKSVEALLSFVELFNSAEPVLEVVSPYYENRLPKLVAGCVNAVYQMVENFGCSVVPAKLVIPSLAKLFGHADRNVRAETTKLTVELYKWLGEGLTTLLFPNLKPVQQRDLTAEFEKVKGEKPEQKRLTRSQQQELATKQNEPEGAEDVEMADAKEDESVPFDPYSMMEPVEVLSKLPADLNARMASAKWKDRKEALDEVYEVLSKAPKLVEADYSDLVRIFAKCMKDANIQVVQLAANGVEFLSKGLKEGFHKYQHLVVGPMIERTKEKKPAVAEALANALDSIYENSSLGDVLDDILVGMKHKTPQVKISSTNYLQRCLASTKVPPKNVQIDSIMEIGVKLLSDSQEPIRQAATEMIGTLMKITSERELKAFLDKVDDNRKAKVHEAYEKAEVKCKATNVARASTASNSAKPSSRTVSLQGPTPSLKKRSEPPSIPSKRSATSPAKGGAANTKIASSVRSFTGRQLISPSTRGPQVPDAPVPTVGSAEREELEKLRKEVASLRAENEQLQKVQFSLTEEQLRSKQEAEQLRAQMEQSQKESVTSNLMVKQKDTQILRLNSDLENAKLKIKSLEQTVEMLKLQQSTSQTDPLLQSLDSERIPSYRSPERREIPRITSSELSSRVNRLSIDGKFGHEVPDLAPTSELASPTFRSPRNPASLHTTVERETGSEEENWKKAAEVTAQLKARIEKMKQRNRLSLNR</sequence>
<feature type="compositionally biased region" description="Basic and acidic residues" evidence="7">
    <location>
        <begin position="228"/>
        <end position="239"/>
    </location>
</feature>
<dbReference type="Pfam" id="PF21041">
    <property type="entry name" value="XMAP215_CLASP_TOG"/>
    <property type="match status" value="2"/>
</dbReference>
<comment type="subcellular location">
    <subcellularLocation>
        <location evidence="1">Cytoplasm</location>
        <location evidence="1">Cytoskeleton</location>
        <location evidence="1">Microtubule organizing center</location>
        <location evidence="1">Spindle pole body</location>
    </subcellularLocation>
</comment>
<dbReference type="Pfam" id="PF21042">
    <property type="entry name" value="Stu2_CTS"/>
    <property type="match status" value="1"/>
</dbReference>
<keyword evidence="2" id="KW-0963">Cytoplasm</keyword>
<dbReference type="InterPro" id="IPR011989">
    <property type="entry name" value="ARM-like"/>
</dbReference>
<evidence type="ECO:0000256" key="4">
    <source>
        <dbReference type="ARBA" id="ARBA00023212"/>
    </source>
</evidence>
<evidence type="ECO:0000313" key="9">
    <source>
        <dbReference type="EMBL" id="OVF09861.1"/>
    </source>
</evidence>
<evidence type="ECO:0000256" key="6">
    <source>
        <dbReference type="PROSITE-ProRule" id="PRU00103"/>
    </source>
</evidence>
<feature type="region of interest" description="Disordered" evidence="7">
    <location>
        <begin position="514"/>
        <end position="602"/>
    </location>
</feature>
<dbReference type="GO" id="GO:0030951">
    <property type="term" value="P:establishment or maintenance of microtubule cytoskeleton polarity"/>
    <property type="evidence" value="ECO:0007669"/>
    <property type="project" value="InterPro"/>
</dbReference>
<dbReference type="Proteomes" id="UP000195602">
    <property type="component" value="Unassembled WGS sequence"/>
</dbReference>
<evidence type="ECO:0000256" key="3">
    <source>
        <dbReference type="ARBA" id="ARBA00022737"/>
    </source>
</evidence>
<dbReference type="GO" id="GO:0046785">
    <property type="term" value="P:microtubule polymerization"/>
    <property type="evidence" value="ECO:0007669"/>
    <property type="project" value="InterPro"/>
</dbReference>
<feature type="domain" description="TOG" evidence="8">
    <location>
        <begin position="1"/>
        <end position="236"/>
    </location>
</feature>
<keyword evidence="4" id="KW-0206">Cytoskeleton</keyword>
<dbReference type="GO" id="GO:0044732">
    <property type="term" value="C:mitotic spindle pole body"/>
    <property type="evidence" value="ECO:0007669"/>
    <property type="project" value="UniProtKB-ARBA"/>
</dbReference>
<feature type="repeat" description="HEAT" evidence="6">
    <location>
        <begin position="448"/>
        <end position="486"/>
    </location>
</feature>
<name>A0AA91Q1W1_CLALS</name>
<keyword evidence="3" id="KW-0677">Repeat</keyword>
<dbReference type="KEGG" id="clus:A9F13_04g03795"/>
<feature type="domain" description="TOG" evidence="8">
    <location>
        <begin position="278"/>
        <end position="511"/>
    </location>
</feature>
<dbReference type="PANTHER" id="PTHR12609">
    <property type="entry name" value="MICROTUBULE ASSOCIATED PROTEIN XMAP215"/>
    <property type="match status" value="1"/>
</dbReference>
<dbReference type="EMBL" id="LYUB02000004">
    <property type="protein sequence ID" value="OVF09861.1"/>
    <property type="molecule type" value="Genomic_DNA"/>
</dbReference>
<gene>
    <name evidence="9" type="ORF">A9F13_04g03795</name>
</gene>
<evidence type="ECO:0000256" key="1">
    <source>
        <dbReference type="ARBA" id="ARBA00004317"/>
    </source>
</evidence>
<comment type="caution">
    <text evidence="9">The sequence shown here is derived from an EMBL/GenBank/DDBJ whole genome shotgun (WGS) entry which is preliminary data.</text>
</comment>
<dbReference type="FunFam" id="1.25.10.10:FF:000019">
    <property type="entry name" value="Cytoskeleton-associated protein 5"/>
    <property type="match status" value="1"/>
</dbReference>
<dbReference type="SUPFAM" id="SSF48371">
    <property type="entry name" value="ARM repeat"/>
    <property type="match status" value="1"/>
</dbReference>
<dbReference type="GO" id="GO:0005881">
    <property type="term" value="C:cytoplasmic microtubule"/>
    <property type="evidence" value="ECO:0007669"/>
    <property type="project" value="UniProtKB-ARBA"/>
</dbReference>
<evidence type="ECO:0000256" key="5">
    <source>
        <dbReference type="ARBA" id="ARBA00025722"/>
    </source>
</evidence>
<dbReference type="GO" id="GO:1990498">
    <property type="term" value="C:mitotic spindle microtubule"/>
    <property type="evidence" value="ECO:0007669"/>
    <property type="project" value="UniProtKB-ARBA"/>
</dbReference>
<accession>A0AA91Q1W1</accession>
<dbReference type="InterPro" id="IPR045110">
    <property type="entry name" value="XMAP215"/>
</dbReference>
<evidence type="ECO:0000313" key="10">
    <source>
        <dbReference type="Proteomes" id="UP000195602"/>
    </source>
</evidence>
<dbReference type="InterPro" id="IPR048491">
    <property type="entry name" value="XMAP215_CLASP_TOG"/>
</dbReference>
<dbReference type="GO" id="GO:0051315">
    <property type="term" value="P:attachment of mitotic spindle microtubules to kinetochore"/>
    <property type="evidence" value="ECO:0007669"/>
    <property type="project" value="UniProtKB-ARBA"/>
</dbReference>
<dbReference type="AlphaFoldDB" id="A0AA91Q1W1"/>
<dbReference type="GO" id="GO:0099070">
    <property type="term" value="C:static microtubule bundle"/>
    <property type="evidence" value="ECO:0007669"/>
    <property type="project" value="UniProtKB-ARBA"/>
</dbReference>
<dbReference type="InterPro" id="IPR034085">
    <property type="entry name" value="TOG"/>
</dbReference>
<dbReference type="GO" id="GO:1990571">
    <property type="term" value="P:meiotic centromere clustering"/>
    <property type="evidence" value="ECO:0007669"/>
    <property type="project" value="UniProtKB-ARBA"/>
</dbReference>
<organism evidence="9 10">
    <name type="scientific">Clavispora lusitaniae</name>
    <name type="common">Candida lusitaniae</name>
    <dbReference type="NCBI Taxonomy" id="36911"/>
    <lineage>
        <taxon>Eukaryota</taxon>
        <taxon>Fungi</taxon>
        <taxon>Dikarya</taxon>
        <taxon>Ascomycota</taxon>
        <taxon>Saccharomycotina</taxon>
        <taxon>Pichiomycetes</taxon>
        <taxon>Metschnikowiaceae</taxon>
        <taxon>Clavispora</taxon>
    </lineage>
</organism>
<feature type="region of interest" description="Disordered" evidence="7">
    <location>
        <begin position="748"/>
        <end position="790"/>
    </location>
</feature>
<feature type="region of interest" description="Disordered" evidence="7">
    <location>
        <begin position="228"/>
        <end position="268"/>
    </location>
</feature>
<evidence type="ECO:0000256" key="2">
    <source>
        <dbReference type="ARBA" id="ARBA00022490"/>
    </source>
</evidence>
<dbReference type="PROSITE" id="PS50077">
    <property type="entry name" value="HEAT_REPEAT"/>
    <property type="match status" value="1"/>
</dbReference>
<dbReference type="GO" id="GO:0000022">
    <property type="term" value="P:mitotic spindle elongation"/>
    <property type="evidence" value="ECO:0007669"/>
    <property type="project" value="UniProtKB-ARBA"/>
</dbReference>
<dbReference type="GO" id="GO:0051010">
    <property type="term" value="F:microtubule plus-end binding"/>
    <property type="evidence" value="ECO:0007669"/>
    <property type="project" value="InterPro"/>
</dbReference>
<feature type="compositionally biased region" description="Basic and acidic residues" evidence="7">
    <location>
        <begin position="776"/>
        <end position="790"/>
    </location>
</feature>
<evidence type="ECO:0000259" key="8">
    <source>
        <dbReference type="SMART" id="SM01349"/>
    </source>
</evidence>
<evidence type="ECO:0000256" key="7">
    <source>
        <dbReference type="SAM" id="MobiDB-lite"/>
    </source>
</evidence>
<feature type="compositionally biased region" description="Polar residues" evidence="7">
    <location>
        <begin position="567"/>
        <end position="587"/>
    </location>
</feature>
<feature type="compositionally biased region" description="Polar residues" evidence="7">
    <location>
        <begin position="242"/>
        <end position="252"/>
    </location>
</feature>
<reference evidence="9 10" key="1">
    <citation type="submission" date="2017-04" db="EMBL/GenBank/DDBJ databases">
        <title>Draft genome of the yeast Clavispora lusitaniae type strain CBS 6936.</title>
        <authorList>
            <person name="Durrens P."/>
            <person name="Klopp C."/>
            <person name="Biteau N."/>
            <person name="Fitton-Ouhabi V."/>
            <person name="Dementhon K."/>
            <person name="Accoceberry I."/>
            <person name="Sherman D.J."/>
            <person name="Noel T."/>
        </authorList>
    </citation>
    <scope>NUCLEOTIDE SEQUENCE [LARGE SCALE GENOMIC DNA]</scope>
    <source>
        <strain evidence="9 10">CBS 6936</strain>
    </source>
</reference>